<evidence type="ECO:0000256" key="2">
    <source>
        <dbReference type="ARBA" id="ARBA00023315"/>
    </source>
</evidence>
<keyword evidence="1" id="KW-0808">Transferase</keyword>
<evidence type="ECO:0000256" key="3">
    <source>
        <dbReference type="SAM" id="MobiDB-lite"/>
    </source>
</evidence>
<reference evidence="5 6" key="1">
    <citation type="submission" date="2024-09" db="EMBL/GenBank/DDBJ databases">
        <authorList>
            <person name="Sun Q."/>
            <person name="Mori K."/>
        </authorList>
    </citation>
    <scope>NUCLEOTIDE SEQUENCE [LARGE SCALE GENOMIC DNA]</scope>
    <source>
        <strain evidence="5 6">CICC 10874</strain>
    </source>
</reference>
<evidence type="ECO:0000256" key="1">
    <source>
        <dbReference type="ARBA" id="ARBA00022679"/>
    </source>
</evidence>
<dbReference type="CDD" id="cd07989">
    <property type="entry name" value="LPLAT_AGPAT-like"/>
    <property type="match status" value="1"/>
</dbReference>
<feature type="compositionally biased region" description="Basic and acidic residues" evidence="3">
    <location>
        <begin position="232"/>
        <end position="246"/>
    </location>
</feature>
<protein>
    <submittedName>
        <fullName evidence="5">Lysophospholipid acyltransferase family protein</fullName>
    </submittedName>
</protein>
<comment type="caution">
    <text evidence="5">The sequence shown here is derived from an EMBL/GenBank/DDBJ whole genome shotgun (WGS) entry which is preliminary data.</text>
</comment>
<dbReference type="PANTHER" id="PTHR10434">
    <property type="entry name" value="1-ACYL-SN-GLYCEROL-3-PHOSPHATE ACYLTRANSFERASE"/>
    <property type="match status" value="1"/>
</dbReference>
<dbReference type="Pfam" id="PF01553">
    <property type="entry name" value="Acyltransferase"/>
    <property type="match status" value="1"/>
</dbReference>
<dbReference type="SUPFAM" id="SSF69593">
    <property type="entry name" value="Glycerol-3-phosphate (1)-acyltransferase"/>
    <property type="match status" value="1"/>
</dbReference>
<organism evidence="5 6">
    <name type="scientific">Brachybacterium hainanense</name>
    <dbReference type="NCBI Taxonomy" id="1541174"/>
    <lineage>
        <taxon>Bacteria</taxon>
        <taxon>Bacillati</taxon>
        <taxon>Actinomycetota</taxon>
        <taxon>Actinomycetes</taxon>
        <taxon>Micrococcales</taxon>
        <taxon>Dermabacteraceae</taxon>
        <taxon>Brachybacterium</taxon>
    </lineage>
</organism>
<feature type="domain" description="Phospholipid/glycerol acyltransferase" evidence="4">
    <location>
        <begin position="45"/>
        <end position="163"/>
    </location>
</feature>
<dbReference type="PANTHER" id="PTHR10434:SF55">
    <property type="entry name" value="POSSIBLE ACYLTRANSFERASE"/>
    <property type="match status" value="1"/>
</dbReference>
<dbReference type="SMART" id="SM00563">
    <property type="entry name" value="PlsC"/>
    <property type="match status" value="1"/>
</dbReference>
<dbReference type="GO" id="GO:0016746">
    <property type="term" value="F:acyltransferase activity"/>
    <property type="evidence" value="ECO:0007669"/>
    <property type="project" value="UniProtKB-KW"/>
</dbReference>
<evidence type="ECO:0000259" key="4">
    <source>
        <dbReference type="SMART" id="SM00563"/>
    </source>
</evidence>
<dbReference type="Proteomes" id="UP001589793">
    <property type="component" value="Unassembled WGS sequence"/>
</dbReference>
<keyword evidence="6" id="KW-1185">Reference proteome</keyword>
<dbReference type="RefSeq" id="WP_376978829.1">
    <property type="nucleotide sequence ID" value="NZ_JBHLSV010000005.1"/>
</dbReference>
<feature type="region of interest" description="Disordered" evidence="3">
    <location>
        <begin position="226"/>
        <end position="246"/>
    </location>
</feature>
<accession>A0ABV6R8N7</accession>
<name>A0ABV6R8N7_9MICO</name>
<evidence type="ECO:0000313" key="6">
    <source>
        <dbReference type="Proteomes" id="UP001589793"/>
    </source>
</evidence>
<gene>
    <name evidence="5" type="ORF">ACFFF6_05120</name>
</gene>
<evidence type="ECO:0000313" key="5">
    <source>
        <dbReference type="EMBL" id="MFC0673337.1"/>
    </source>
</evidence>
<sequence length="246" mass="26336">MPRRAPERRSGAVISVAQILLRPLARLLARRTWLGTENLPPRGAVIACGNHSGPFDAIAYGHLLQASGAAPRFLAKESLFRVPVLGGLLRASGQIPVARGTARTARALDAAERALQRGELIMVFPEGTYTRDPHGWPMRPRLGAARLALRTGAPLLPIACWGSAALWPVGAVLPTPIPRAQLTLRVGSPIVPARREGETETQAAARLMAAVMGAITEMLAEIRGETPPSAVHDPRQDSHRPEEGWA</sequence>
<dbReference type="EMBL" id="JBHLSV010000005">
    <property type="protein sequence ID" value="MFC0673337.1"/>
    <property type="molecule type" value="Genomic_DNA"/>
</dbReference>
<dbReference type="InterPro" id="IPR002123">
    <property type="entry name" value="Plipid/glycerol_acylTrfase"/>
</dbReference>
<proteinExistence type="predicted"/>
<keyword evidence="2 5" id="KW-0012">Acyltransferase</keyword>